<protein>
    <submittedName>
        <fullName evidence="6">DNA-binding transcriptional LysR family regulator</fullName>
    </submittedName>
</protein>
<evidence type="ECO:0000256" key="1">
    <source>
        <dbReference type="ARBA" id="ARBA00009437"/>
    </source>
</evidence>
<evidence type="ECO:0000313" key="7">
    <source>
        <dbReference type="Proteomes" id="UP001228905"/>
    </source>
</evidence>
<dbReference type="InterPro" id="IPR000847">
    <property type="entry name" value="LysR_HTH_N"/>
</dbReference>
<dbReference type="PANTHER" id="PTHR30118:SF15">
    <property type="entry name" value="TRANSCRIPTIONAL REGULATORY PROTEIN"/>
    <property type="match status" value="1"/>
</dbReference>
<dbReference type="PANTHER" id="PTHR30118">
    <property type="entry name" value="HTH-TYPE TRANSCRIPTIONAL REGULATOR LEUO-RELATED"/>
    <property type="match status" value="1"/>
</dbReference>
<dbReference type="EMBL" id="JAUSVS010000001">
    <property type="protein sequence ID" value="MDQ0462589.1"/>
    <property type="molecule type" value="Genomic_DNA"/>
</dbReference>
<evidence type="ECO:0000259" key="5">
    <source>
        <dbReference type="PROSITE" id="PS50931"/>
    </source>
</evidence>
<reference evidence="6 7" key="1">
    <citation type="submission" date="2023-07" db="EMBL/GenBank/DDBJ databases">
        <title>Genomic Encyclopedia of Type Strains, Phase IV (KMG-IV): sequencing the most valuable type-strain genomes for metagenomic binning, comparative biology and taxonomic classification.</title>
        <authorList>
            <person name="Goeker M."/>
        </authorList>
    </citation>
    <scope>NUCLEOTIDE SEQUENCE [LARGE SCALE GENOMIC DNA]</scope>
    <source>
        <strain evidence="6 7">DSM 18695</strain>
    </source>
</reference>
<dbReference type="PROSITE" id="PS50931">
    <property type="entry name" value="HTH_LYSR"/>
    <property type="match status" value="1"/>
</dbReference>
<dbReference type="Proteomes" id="UP001228905">
    <property type="component" value="Unassembled WGS sequence"/>
</dbReference>
<gene>
    <name evidence="6" type="ORF">QO010_000337</name>
</gene>
<dbReference type="Pfam" id="PF00126">
    <property type="entry name" value="HTH_1"/>
    <property type="match status" value="1"/>
</dbReference>
<sequence>MTDLNLLTALDVLLADGSVAGAARRLRLSPSAMSRTLARLREATGDPLLVRAGRGLVPTPRALELRAEVGPLVEAARAALGPVQALDLTRLTRTFTIRAREGFVETFGPALIARLAREAPGARLRFLAKPDRSTEPLRTGEVDLETGVVGPATGPEVRAQLLFRDHFVAAVRPGHPLAQDPARYAAGRHVLVSLSGQEGGPIDEALAPAVRDIAVIVSGYAAALALARGADLIATVPGRHTATLREGLITLPLPFETPEIPLSLLWHPRLDADPAHRWLRGCVREVCGAGATS</sequence>
<dbReference type="SUPFAM" id="SSF46785">
    <property type="entry name" value="Winged helix' DNA-binding domain"/>
    <property type="match status" value="1"/>
</dbReference>
<dbReference type="InterPro" id="IPR036388">
    <property type="entry name" value="WH-like_DNA-bd_sf"/>
</dbReference>
<evidence type="ECO:0000256" key="2">
    <source>
        <dbReference type="ARBA" id="ARBA00023015"/>
    </source>
</evidence>
<feature type="domain" description="HTH lysR-type" evidence="5">
    <location>
        <begin position="1"/>
        <end position="59"/>
    </location>
</feature>
<keyword evidence="2" id="KW-0805">Transcription regulation</keyword>
<organism evidence="6 7">
    <name type="scientific">Caulobacter ginsengisoli</name>
    <dbReference type="NCBI Taxonomy" id="400775"/>
    <lineage>
        <taxon>Bacteria</taxon>
        <taxon>Pseudomonadati</taxon>
        <taxon>Pseudomonadota</taxon>
        <taxon>Alphaproteobacteria</taxon>
        <taxon>Caulobacterales</taxon>
        <taxon>Caulobacteraceae</taxon>
        <taxon>Caulobacter</taxon>
    </lineage>
</organism>
<proteinExistence type="inferred from homology"/>
<dbReference type="RefSeq" id="WP_307345102.1">
    <property type="nucleotide sequence ID" value="NZ_JAUSVS010000001.1"/>
</dbReference>
<accession>A0ABU0IKV4</accession>
<dbReference type="InterPro" id="IPR005119">
    <property type="entry name" value="LysR_subst-bd"/>
</dbReference>
<comment type="similarity">
    <text evidence="1">Belongs to the LysR transcriptional regulatory family.</text>
</comment>
<dbReference type="GO" id="GO:0003677">
    <property type="term" value="F:DNA binding"/>
    <property type="evidence" value="ECO:0007669"/>
    <property type="project" value="UniProtKB-KW"/>
</dbReference>
<dbReference type="InterPro" id="IPR050389">
    <property type="entry name" value="LysR-type_TF"/>
</dbReference>
<dbReference type="CDD" id="cd08460">
    <property type="entry name" value="PBP2_DntR_like_1"/>
    <property type="match status" value="1"/>
</dbReference>
<keyword evidence="3 6" id="KW-0238">DNA-binding</keyword>
<dbReference type="Gene3D" id="1.10.10.10">
    <property type="entry name" value="Winged helix-like DNA-binding domain superfamily/Winged helix DNA-binding domain"/>
    <property type="match status" value="1"/>
</dbReference>
<keyword evidence="7" id="KW-1185">Reference proteome</keyword>
<dbReference type="SUPFAM" id="SSF53850">
    <property type="entry name" value="Periplasmic binding protein-like II"/>
    <property type="match status" value="1"/>
</dbReference>
<dbReference type="Gene3D" id="3.40.190.10">
    <property type="entry name" value="Periplasmic binding protein-like II"/>
    <property type="match status" value="2"/>
</dbReference>
<evidence type="ECO:0000256" key="4">
    <source>
        <dbReference type="ARBA" id="ARBA00023163"/>
    </source>
</evidence>
<comment type="caution">
    <text evidence="6">The sequence shown here is derived from an EMBL/GenBank/DDBJ whole genome shotgun (WGS) entry which is preliminary data.</text>
</comment>
<evidence type="ECO:0000313" key="6">
    <source>
        <dbReference type="EMBL" id="MDQ0462589.1"/>
    </source>
</evidence>
<dbReference type="Pfam" id="PF03466">
    <property type="entry name" value="LysR_substrate"/>
    <property type="match status" value="1"/>
</dbReference>
<keyword evidence="4" id="KW-0804">Transcription</keyword>
<evidence type="ECO:0000256" key="3">
    <source>
        <dbReference type="ARBA" id="ARBA00023125"/>
    </source>
</evidence>
<name>A0ABU0IKV4_9CAUL</name>
<dbReference type="InterPro" id="IPR036390">
    <property type="entry name" value="WH_DNA-bd_sf"/>
</dbReference>